<evidence type="ECO:0008006" key="4">
    <source>
        <dbReference type="Google" id="ProtNLM"/>
    </source>
</evidence>
<dbReference type="RefSeq" id="WP_268755457.1">
    <property type="nucleotide sequence ID" value="NZ_CP113836.1"/>
</dbReference>
<sequence>MANKGNNRTEDVRKAVNTAVEQLRTPLLAALGAGNLASQAVVEAVAKAKERVSEGGEAARKNVEELPSEVTTLREKLDPAELRKLIDDYTEAALKLYNKLADTGEQALDKFLAEPRVKSVLEQVEEVLQTAQDRVGEVSAEARERVEGMLGMVAKRTRAGGEKVAEATEKTAHKVADKVEEAEKPAAPKPAAKTTPARRAASTTRRTSATTKKPSTGSGGTKTTK</sequence>
<reference evidence="2" key="1">
    <citation type="submission" date="2022-11" db="EMBL/GenBank/DDBJ databases">
        <authorList>
            <person name="Mo P."/>
        </authorList>
    </citation>
    <scope>NUCLEOTIDE SEQUENCE</scope>
    <source>
        <strain evidence="2">HUAS 11-8</strain>
    </source>
</reference>
<feature type="region of interest" description="Disordered" evidence="1">
    <location>
        <begin position="159"/>
        <end position="225"/>
    </location>
</feature>
<keyword evidence="3" id="KW-1185">Reference proteome</keyword>
<evidence type="ECO:0000256" key="1">
    <source>
        <dbReference type="SAM" id="MobiDB-lite"/>
    </source>
</evidence>
<protein>
    <recommendedName>
        <fullName evidence="4">Heparin binding hemagglutinin HbhA</fullName>
    </recommendedName>
</protein>
<dbReference type="EMBL" id="CP113836">
    <property type="protein sequence ID" value="WAL65293.1"/>
    <property type="molecule type" value="Genomic_DNA"/>
</dbReference>
<organism evidence="2 3">
    <name type="scientific">Amycolatopsis cynarae</name>
    <dbReference type="NCBI Taxonomy" id="2995223"/>
    <lineage>
        <taxon>Bacteria</taxon>
        <taxon>Bacillati</taxon>
        <taxon>Actinomycetota</taxon>
        <taxon>Actinomycetes</taxon>
        <taxon>Pseudonocardiales</taxon>
        <taxon>Pseudonocardiaceae</taxon>
        <taxon>Amycolatopsis</taxon>
    </lineage>
</organism>
<dbReference type="Proteomes" id="UP001163203">
    <property type="component" value="Chromosome"/>
</dbReference>
<evidence type="ECO:0000313" key="2">
    <source>
        <dbReference type="EMBL" id="WAL65293.1"/>
    </source>
</evidence>
<evidence type="ECO:0000313" key="3">
    <source>
        <dbReference type="Proteomes" id="UP001163203"/>
    </source>
</evidence>
<proteinExistence type="predicted"/>
<accession>A0ABY7B243</accession>
<gene>
    <name evidence="2" type="ORF">ORV05_31045</name>
</gene>
<feature type="compositionally biased region" description="Low complexity" evidence="1">
    <location>
        <begin position="189"/>
        <end position="225"/>
    </location>
</feature>
<name>A0ABY7B243_9PSEU</name>
<feature type="compositionally biased region" description="Basic and acidic residues" evidence="1">
    <location>
        <begin position="159"/>
        <end position="186"/>
    </location>
</feature>